<dbReference type="EMBL" id="LAZR01000989">
    <property type="protein sequence ID" value="KKN53086.1"/>
    <property type="molecule type" value="Genomic_DNA"/>
</dbReference>
<dbReference type="AlphaFoldDB" id="A0A0F9TVB6"/>
<evidence type="ECO:0000313" key="1">
    <source>
        <dbReference type="EMBL" id="KKN53086.1"/>
    </source>
</evidence>
<protein>
    <submittedName>
        <fullName evidence="1">Uncharacterized protein</fullName>
    </submittedName>
</protein>
<reference evidence="1" key="1">
    <citation type="journal article" date="2015" name="Nature">
        <title>Complex archaea that bridge the gap between prokaryotes and eukaryotes.</title>
        <authorList>
            <person name="Spang A."/>
            <person name="Saw J.H."/>
            <person name="Jorgensen S.L."/>
            <person name="Zaremba-Niedzwiedzka K."/>
            <person name="Martijn J."/>
            <person name="Lind A.E."/>
            <person name="van Eijk R."/>
            <person name="Schleper C."/>
            <person name="Guy L."/>
            <person name="Ettema T.J."/>
        </authorList>
    </citation>
    <scope>NUCLEOTIDE SEQUENCE</scope>
</reference>
<proteinExistence type="predicted"/>
<accession>A0A0F9TVB6</accession>
<organism evidence="1">
    <name type="scientific">marine sediment metagenome</name>
    <dbReference type="NCBI Taxonomy" id="412755"/>
    <lineage>
        <taxon>unclassified sequences</taxon>
        <taxon>metagenomes</taxon>
        <taxon>ecological metagenomes</taxon>
    </lineage>
</organism>
<sequence>MTTALTGPFGRAIENTVTMLAACSAFRDFVNAPTAAIADERIWKFGLPLPATSVRHAESEREHYRPFAIVGMSDRNPWRRIKDSTHSFRSEGAIRIELERSGPADRGDGPYSEANATFHNAVDAIIGGLEDLLVASTGGYLCFTSIEEVERGWELSGEVPSQLAILDLPIVGI</sequence>
<gene>
    <name evidence="1" type="ORF">LCGC14_0605980</name>
</gene>
<comment type="caution">
    <text evidence="1">The sequence shown here is derived from an EMBL/GenBank/DDBJ whole genome shotgun (WGS) entry which is preliminary data.</text>
</comment>
<name>A0A0F9TVB6_9ZZZZ</name>